<feature type="signal peptide" evidence="1">
    <location>
        <begin position="1"/>
        <end position="26"/>
    </location>
</feature>
<comment type="caution">
    <text evidence="2">The sequence shown here is derived from an EMBL/GenBank/DDBJ whole genome shotgun (WGS) entry which is preliminary data.</text>
</comment>
<gene>
    <name evidence="2" type="ORF">AFUS01_LOCUS9204</name>
</gene>
<sequence>MICLFSRLHNLHLNLTLIIINTCGHAIKYHMTVEECRILPWLEFGFGHVSKTRFSEAMFKTRHTSGIIFLKQAFHPVSHQPNDISLYLALGFSQSIAFLIHMNPGSNKILGPPQTFQPCQSFSDC</sequence>
<reference evidence="2" key="1">
    <citation type="submission" date="2021-06" db="EMBL/GenBank/DDBJ databases">
        <authorList>
            <person name="Hodson N. C."/>
            <person name="Mongue J. A."/>
            <person name="Jaron S. K."/>
        </authorList>
    </citation>
    <scope>NUCLEOTIDE SEQUENCE</scope>
</reference>
<evidence type="ECO:0000313" key="2">
    <source>
        <dbReference type="EMBL" id="CAG7719905.1"/>
    </source>
</evidence>
<keyword evidence="1" id="KW-0732">Signal</keyword>
<feature type="chain" id="PRO_5035213057" evidence="1">
    <location>
        <begin position="27"/>
        <end position="125"/>
    </location>
</feature>
<accession>A0A8J2JGP6</accession>
<dbReference type="Proteomes" id="UP000708208">
    <property type="component" value="Unassembled WGS sequence"/>
</dbReference>
<name>A0A8J2JGP6_9HEXA</name>
<keyword evidence="3" id="KW-1185">Reference proteome</keyword>
<dbReference type="EMBL" id="CAJVCH010065582">
    <property type="protein sequence ID" value="CAG7719905.1"/>
    <property type="molecule type" value="Genomic_DNA"/>
</dbReference>
<proteinExistence type="predicted"/>
<evidence type="ECO:0000313" key="3">
    <source>
        <dbReference type="Proteomes" id="UP000708208"/>
    </source>
</evidence>
<organism evidence="2 3">
    <name type="scientific">Allacma fusca</name>
    <dbReference type="NCBI Taxonomy" id="39272"/>
    <lineage>
        <taxon>Eukaryota</taxon>
        <taxon>Metazoa</taxon>
        <taxon>Ecdysozoa</taxon>
        <taxon>Arthropoda</taxon>
        <taxon>Hexapoda</taxon>
        <taxon>Collembola</taxon>
        <taxon>Symphypleona</taxon>
        <taxon>Sminthuridae</taxon>
        <taxon>Allacma</taxon>
    </lineage>
</organism>
<evidence type="ECO:0000256" key="1">
    <source>
        <dbReference type="SAM" id="SignalP"/>
    </source>
</evidence>
<protein>
    <submittedName>
        <fullName evidence="2">Uncharacterized protein</fullName>
    </submittedName>
</protein>
<dbReference type="AlphaFoldDB" id="A0A8J2JGP6"/>